<dbReference type="PROSITE" id="PS50913">
    <property type="entry name" value="GRIP"/>
    <property type="match status" value="1"/>
</dbReference>
<dbReference type="Gene3D" id="1.10.220.60">
    <property type="entry name" value="GRIP domain"/>
    <property type="match status" value="1"/>
</dbReference>
<keyword evidence="3" id="KW-0963">Cytoplasm</keyword>
<dbReference type="GO" id="GO:0005794">
    <property type="term" value="C:Golgi apparatus"/>
    <property type="evidence" value="ECO:0007669"/>
    <property type="project" value="TreeGrafter"/>
</dbReference>
<dbReference type="SMART" id="SM00755">
    <property type="entry name" value="Grip"/>
    <property type="match status" value="1"/>
</dbReference>
<feature type="coiled-coil region" evidence="6">
    <location>
        <begin position="417"/>
        <end position="471"/>
    </location>
</feature>
<keyword evidence="5" id="KW-0472">Membrane</keyword>
<comment type="caution">
    <text evidence="9">The sequence shown here is derived from an EMBL/GenBank/DDBJ whole genome shotgun (WGS) entry which is preliminary data.</text>
</comment>
<proteinExistence type="predicted"/>
<evidence type="ECO:0000256" key="3">
    <source>
        <dbReference type="ARBA" id="ARBA00022490"/>
    </source>
</evidence>
<evidence type="ECO:0000259" key="8">
    <source>
        <dbReference type="PROSITE" id="PS50913"/>
    </source>
</evidence>
<evidence type="ECO:0000256" key="7">
    <source>
        <dbReference type="SAM" id="MobiDB-lite"/>
    </source>
</evidence>
<sequence>MEKSSKKELLTIINQQNEKISRYETRLRDVVIAYKGLVTEKEALESSVKALSTSQSSTNNRPERHDTNDKDTEKTSKNPREVENQDLEETKESENQIKDEENDSVKQLHQQLTTLTNSLATLSAEKSRMEASFQADKKQLRLEKEERDKLIRDLQIKNQQAFSEIENLKLKLTNERQERDKEQNDHGVMIRELQKLLADERHQVEILEMRCEELKSKSTQMELQNSQNDRKMRDLKNELESSRRKLKRAELEIKSKEAPPLLFELQEEMANLKLHHQDAILQEQQRVAEAEERARKLAAAHEERVANLESRLAELSETVGTYDRLRQQDQAAITKLKEHIAQLDLENTCGTGQKVLNFGPEELKENKEVDVNADIPTLVEHIINLKTQLLQMNQQSEKPIDVKAIFNISADPDENLHKKCEEKILHLQNEIEYLRKQEPGVNEEDDTTSLVNALKERIQLLNAQMSDGEENKKLIDNLQKMLKAEKARSKSELTAVETDYRCRLALLEQQLQKQRERSLMLLEDKEQEIRILKSSFGMFLPGSNAGLSHAEQQQCLQETNTSDSMVKAHFGLYKNNGNSGESPHMLHYAHEIARRDVEISNLRKSNHRLESSLREMGRNLASREEAHQEKEEELKEEVARLERCQSREGANLEYLKNVVLSFLTSNDSNCKRHMLNAIAAVLKFSGSEFERVNRIHKTSAQASAR</sequence>
<feature type="compositionally biased region" description="Basic and acidic residues" evidence="7">
    <location>
        <begin position="61"/>
        <end position="106"/>
    </location>
</feature>
<dbReference type="InterPro" id="IPR000237">
    <property type="entry name" value="GRIP_dom"/>
</dbReference>
<evidence type="ECO:0000256" key="5">
    <source>
        <dbReference type="ARBA" id="ARBA00023136"/>
    </source>
</evidence>
<gene>
    <name evidence="9" type="ORF">R5R35_001230</name>
</gene>
<feature type="domain" description="GRIP" evidence="8">
    <location>
        <begin position="645"/>
        <end position="695"/>
    </location>
</feature>
<evidence type="ECO:0000256" key="2">
    <source>
        <dbReference type="ARBA" id="ARBA00004496"/>
    </source>
</evidence>
<evidence type="ECO:0000256" key="4">
    <source>
        <dbReference type="ARBA" id="ARBA00023054"/>
    </source>
</evidence>
<dbReference type="AlphaFoldDB" id="A0AAN9V8S6"/>
<organism evidence="9 10">
    <name type="scientific">Gryllus longicercus</name>
    <dbReference type="NCBI Taxonomy" id="2509291"/>
    <lineage>
        <taxon>Eukaryota</taxon>
        <taxon>Metazoa</taxon>
        <taxon>Ecdysozoa</taxon>
        <taxon>Arthropoda</taxon>
        <taxon>Hexapoda</taxon>
        <taxon>Insecta</taxon>
        <taxon>Pterygota</taxon>
        <taxon>Neoptera</taxon>
        <taxon>Polyneoptera</taxon>
        <taxon>Orthoptera</taxon>
        <taxon>Ensifera</taxon>
        <taxon>Gryllidea</taxon>
        <taxon>Grylloidea</taxon>
        <taxon>Gryllidae</taxon>
        <taxon>Gryllinae</taxon>
        <taxon>Gryllus</taxon>
    </lineage>
</organism>
<dbReference type="EMBL" id="JAZDUA010000494">
    <property type="protein sequence ID" value="KAK7791805.1"/>
    <property type="molecule type" value="Genomic_DNA"/>
</dbReference>
<dbReference type="InterPro" id="IPR051952">
    <property type="entry name" value="Golgi-autophagy_related"/>
</dbReference>
<dbReference type="PANTHER" id="PTHR23157:SF25">
    <property type="entry name" value="GRIP AND COILED-COIL DOMAIN-CONTAINING PROTEIN 1"/>
    <property type="match status" value="1"/>
</dbReference>
<feature type="coiled-coil region" evidence="6">
    <location>
        <begin position="599"/>
        <end position="647"/>
    </location>
</feature>
<keyword evidence="4 6" id="KW-0175">Coiled coil</keyword>
<protein>
    <recommendedName>
        <fullName evidence="8">GRIP domain-containing protein</fullName>
    </recommendedName>
</protein>
<name>A0AAN9V8S6_9ORTH</name>
<keyword evidence="10" id="KW-1185">Reference proteome</keyword>
<reference evidence="9 10" key="1">
    <citation type="submission" date="2024-03" db="EMBL/GenBank/DDBJ databases">
        <title>The genome assembly and annotation of the cricket Gryllus longicercus Weissman &amp; Gray.</title>
        <authorList>
            <person name="Szrajer S."/>
            <person name="Gray D."/>
            <person name="Ylla G."/>
        </authorList>
    </citation>
    <scope>NUCLEOTIDE SEQUENCE [LARGE SCALE GENOMIC DNA]</scope>
    <source>
        <strain evidence="9">DAG 2021-001</strain>
        <tissue evidence="9">Whole body minus gut</tissue>
    </source>
</reference>
<comment type="subcellular location">
    <subcellularLocation>
        <location evidence="2">Cytoplasm</location>
    </subcellularLocation>
    <subcellularLocation>
        <location evidence="1">Endomembrane system</location>
        <topology evidence="1">Peripheral membrane protein</topology>
    </subcellularLocation>
</comment>
<evidence type="ECO:0000313" key="9">
    <source>
        <dbReference type="EMBL" id="KAK7791805.1"/>
    </source>
</evidence>
<evidence type="ECO:0000256" key="6">
    <source>
        <dbReference type="SAM" id="Coils"/>
    </source>
</evidence>
<dbReference type="PANTHER" id="PTHR23157">
    <property type="entry name" value="GRIP AND COILED-COIL DOMAIN-CONTAINING PROTEIN 1"/>
    <property type="match status" value="1"/>
</dbReference>
<accession>A0AAN9V8S6</accession>
<evidence type="ECO:0000256" key="1">
    <source>
        <dbReference type="ARBA" id="ARBA00004184"/>
    </source>
</evidence>
<feature type="compositionally biased region" description="Polar residues" evidence="7">
    <location>
        <begin position="49"/>
        <end position="60"/>
    </location>
</feature>
<dbReference type="Pfam" id="PF01465">
    <property type="entry name" value="GRIP"/>
    <property type="match status" value="1"/>
</dbReference>
<feature type="region of interest" description="Disordered" evidence="7">
    <location>
        <begin position="43"/>
        <end position="106"/>
    </location>
</feature>
<feature type="coiled-coil region" evidence="6">
    <location>
        <begin position="497"/>
        <end position="528"/>
    </location>
</feature>
<dbReference type="Proteomes" id="UP001378592">
    <property type="component" value="Unassembled WGS sequence"/>
</dbReference>
<evidence type="ECO:0000313" key="10">
    <source>
        <dbReference type="Proteomes" id="UP001378592"/>
    </source>
</evidence>
<feature type="coiled-coil region" evidence="6">
    <location>
        <begin position="280"/>
        <end position="318"/>
    </location>
</feature>